<feature type="active site" description="Acyl-thioester intermediate" evidence="9">
    <location>
        <position position="71"/>
    </location>
</feature>
<dbReference type="AlphaFoldDB" id="A0A1B7LAI2"/>
<dbReference type="InterPro" id="IPR016039">
    <property type="entry name" value="Thiolase-like"/>
</dbReference>
<comment type="catalytic activity">
    <reaction evidence="8">
        <text>2 acetyl-CoA = acetoacetyl-CoA + CoA</text>
        <dbReference type="Rhea" id="RHEA:21036"/>
        <dbReference type="ChEBI" id="CHEBI:57286"/>
        <dbReference type="ChEBI" id="CHEBI:57287"/>
        <dbReference type="ChEBI" id="CHEBI:57288"/>
        <dbReference type="EC" id="2.3.1.9"/>
    </reaction>
</comment>
<comment type="caution">
    <text evidence="13">The sequence shown here is derived from an EMBL/GenBank/DDBJ whole genome shotgun (WGS) entry which is preliminary data.</text>
</comment>
<dbReference type="GO" id="GO:0005737">
    <property type="term" value="C:cytoplasm"/>
    <property type="evidence" value="ECO:0007669"/>
    <property type="project" value="UniProtKB-SubCell"/>
</dbReference>
<dbReference type="CDD" id="cd00751">
    <property type="entry name" value="thiolase"/>
    <property type="match status" value="1"/>
</dbReference>
<keyword evidence="5 10" id="KW-0012">Acyltransferase</keyword>
<evidence type="ECO:0000313" key="14">
    <source>
        <dbReference type="Proteomes" id="UP000078532"/>
    </source>
</evidence>
<dbReference type="InterPro" id="IPR020616">
    <property type="entry name" value="Thiolase_N"/>
</dbReference>
<dbReference type="Pfam" id="PF00108">
    <property type="entry name" value="Thiolase_N"/>
    <property type="match status" value="1"/>
</dbReference>
<dbReference type="FunFam" id="3.40.47.10:FF:000010">
    <property type="entry name" value="Acetyl-CoA acetyltransferase (Thiolase)"/>
    <property type="match status" value="1"/>
</dbReference>
<dbReference type="SUPFAM" id="SSF53901">
    <property type="entry name" value="Thiolase-like"/>
    <property type="match status" value="2"/>
</dbReference>
<feature type="domain" description="Thiolase N-terminal" evidence="11">
    <location>
        <begin position="2"/>
        <end position="244"/>
    </location>
</feature>
<dbReference type="EMBL" id="LYVF01000199">
    <property type="protein sequence ID" value="OAT79333.1"/>
    <property type="molecule type" value="Genomic_DNA"/>
</dbReference>
<evidence type="ECO:0000256" key="4">
    <source>
        <dbReference type="ARBA" id="ARBA00022679"/>
    </source>
</evidence>
<evidence type="ECO:0000256" key="1">
    <source>
        <dbReference type="ARBA" id="ARBA00004496"/>
    </source>
</evidence>
<dbReference type="InterPro" id="IPR020617">
    <property type="entry name" value="Thiolase_C"/>
</dbReference>
<organism evidence="13 14">
    <name type="scientific">Desulfotomaculum copahuensis</name>
    <dbReference type="NCBI Taxonomy" id="1838280"/>
    <lineage>
        <taxon>Bacteria</taxon>
        <taxon>Bacillati</taxon>
        <taxon>Bacillota</taxon>
        <taxon>Clostridia</taxon>
        <taxon>Eubacteriales</taxon>
        <taxon>Desulfotomaculaceae</taxon>
        <taxon>Desulfotomaculum</taxon>
    </lineage>
</organism>
<dbReference type="PIRSF" id="PIRSF000429">
    <property type="entry name" value="Ac-CoA_Ac_transf"/>
    <property type="match status" value="1"/>
</dbReference>
<evidence type="ECO:0000259" key="11">
    <source>
        <dbReference type="Pfam" id="PF00108"/>
    </source>
</evidence>
<accession>A0A1B7LAI2</accession>
<dbReference type="PANTHER" id="PTHR18919:SF107">
    <property type="entry name" value="ACETYL-COA ACETYLTRANSFERASE, CYTOSOLIC"/>
    <property type="match status" value="1"/>
</dbReference>
<gene>
    <name evidence="13" type="ORF">A6M21_16135</name>
</gene>
<dbReference type="NCBIfam" id="TIGR01930">
    <property type="entry name" value="AcCoA-C-Actrans"/>
    <property type="match status" value="1"/>
</dbReference>
<dbReference type="Proteomes" id="UP000078532">
    <property type="component" value="Unassembled WGS sequence"/>
</dbReference>
<keyword evidence="4 10" id="KW-0808">Transferase</keyword>
<evidence type="ECO:0000256" key="9">
    <source>
        <dbReference type="PIRSR" id="PIRSR000429-1"/>
    </source>
</evidence>
<comment type="similarity">
    <text evidence="2 10">Belongs to the thiolase-like superfamily. Thiolase family.</text>
</comment>
<dbReference type="GO" id="GO:0003985">
    <property type="term" value="F:acetyl-CoA C-acetyltransferase activity"/>
    <property type="evidence" value="ECO:0007669"/>
    <property type="project" value="UniProtKB-EC"/>
</dbReference>
<feature type="active site" description="Proton acceptor" evidence="9">
    <location>
        <position position="331"/>
    </location>
</feature>
<evidence type="ECO:0000259" key="12">
    <source>
        <dbReference type="Pfam" id="PF02803"/>
    </source>
</evidence>
<evidence type="ECO:0000256" key="8">
    <source>
        <dbReference type="ARBA" id="ARBA00051550"/>
    </source>
</evidence>
<proteinExistence type="inferred from homology"/>
<evidence type="ECO:0000256" key="6">
    <source>
        <dbReference type="ARBA" id="ARBA00030755"/>
    </source>
</evidence>
<protein>
    <recommendedName>
        <fullName evidence="7">Acetyl-CoA acetyltransferase</fullName>
        <ecNumber evidence="3">2.3.1.9</ecNumber>
    </recommendedName>
    <alternativeName>
        <fullName evidence="6">Acetoacetyl-CoA thiolase</fullName>
    </alternativeName>
</protein>
<feature type="active site" description="Proton acceptor" evidence="9">
    <location>
        <position position="361"/>
    </location>
</feature>
<evidence type="ECO:0000256" key="10">
    <source>
        <dbReference type="RuleBase" id="RU003557"/>
    </source>
</evidence>
<dbReference type="STRING" id="1838280.A6M21_16135"/>
<evidence type="ECO:0000256" key="7">
    <source>
        <dbReference type="ARBA" id="ARBA00044137"/>
    </source>
</evidence>
<dbReference type="PANTHER" id="PTHR18919">
    <property type="entry name" value="ACETYL-COA C-ACYLTRANSFERASE"/>
    <property type="match status" value="1"/>
</dbReference>
<comment type="subcellular location">
    <subcellularLocation>
        <location evidence="1">Cytoplasm</location>
    </subcellularLocation>
</comment>
<evidence type="ECO:0000313" key="13">
    <source>
        <dbReference type="EMBL" id="OAT79333.1"/>
    </source>
</evidence>
<reference evidence="13 14" key="1">
    <citation type="submission" date="2016-04" db="EMBL/GenBank/DDBJ databases">
        <authorList>
            <person name="Evans L.H."/>
            <person name="Alamgir A."/>
            <person name="Owens N."/>
            <person name="Weber N.D."/>
            <person name="Virtaneva K."/>
            <person name="Barbian K."/>
            <person name="Babar A."/>
            <person name="Rosenke K."/>
        </authorList>
    </citation>
    <scope>NUCLEOTIDE SEQUENCE [LARGE SCALE GENOMIC DNA]</scope>
    <source>
        <strain evidence="13 14">LMa1</strain>
    </source>
</reference>
<evidence type="ECO:0000256" key="2">
    <source>
        <dbReference type="ARBA" id="ARBA00010982"/>
    </source>
</evidence>
<dbReference type="InterPro" id="IPR002155">
    <property type="entry name" value="Thiolase"/>
</dbReference>
<keyword evidence="14" id="KW-1185">Reference proteome</keyword>
<dbReference type="Gene3D" id="3.40.47.10">
    <property type="match status" value="2"/>
</dbReference>
<evidence type="ECO:0000256" key="3">
    <source>
        <dbReference type="ARBA" id="ARBA00012705"/>
    </source>
</evidence>
<dbReference type="EC" id="2.3.1.9" evidence="3"/>
<sequence length="375" mass="40059">MGMFKDITAVDLGVIAAKEAIKRAGISAESIDEVVAGMVCVSGTRGNPARQVQLKAGIPFTSPAATVNQLCGSGMRATEIVYEQIALGHADTCLAVGMENMTQAPYIISRARQGYRMGDGTIQDSMLCDALIDPFLNYHMGVTAENLASKYNISRQEQDELAYLSHKRAVEAIKSGKFKDEIVPVIYKDKKGEKILGIDEHPRFDISVEKMAELKPIFRSDGTVTAANASGINDGAAALVLMAREKAAELGIKPIARVVSSASAGVPPEIMGIGPAYSIPKALKFTGLTLEDIDYFEINEAFAAQFLAVNRELKIDMENVNANGSGIALGHPIGCTGVRIIVTLLYEMVRRNAYYGVASLCVGGGPSIALVVERL</sequence>
<dbReference type="Pfam" id="PF02803">
    <property type="entry name" value="Thiolase_C"/>
    <property type="match status" value="1"/>
</dbReference>
<name>A0A1B7LAI2_9FIRM</name>
<feature type="domain" description="Thiolase C-terminal" evidence="12">
    <location>
        <begin position="253"/>
        <end position="374"/>
    </location>
</feature>
<evidence type="ECO:0000256" key="5">
    <source>
        <dbReference type="ARBA" id="ARBA00023315"/>
    </source>
</evidence>